<feature type="compositionally biased region" description="Polar residues" evidence="7">
    <location>
        <begin position="332"/>
        <end position="344"/>
    </location>
</feature>
<evidence type="ECO:0000256" key="6">
    <source>
        <dbReference type="ARBA" id="ARBA00023136"/>
    </source>
</evidence>
<dbReference type="AlphaFoldDB" id="A0A0C3PHG6"/>
<keyword evidence="4 8" id="KW-0812">Transmembrane</keyword>
<feature type="transmembrane region" description="Helical" evidence="8">
    <location>
        <begin position="638"/>
        <end position="659"/>
    </location>
</feature>
<feature type="region of interest" description="Disordered" evidence="7">
    <location>
        <begin position="559"/>
        <end position="582"/>
    </location>
</feature>
<dbReference type="Proteomes" id="UP000054217">
    <property type="component" value="Unassembled WGS sequence"/>
</dbReference>
<dbReference type="FunCoup" id="A0A0C3PHG6">
    <property type="interactions" value="41"/>
</dbReference>
<feature type="transmembrane region" description="Helical" evidence="8">
    <location>
        <begin position="532"/>
        <end position="555"/>
    </location>
</feature>
<feature type="region of interest" description="Disordered" evidence="7">
    <location>
        <begin position="392"/>
        <end position="493"/>
    </location>
</feature>
<dbReference type="HOGENOM" id="CLU_004979_2_0_1"/>
<evidence type="ECO:0000256" key="4">
    <source>
        <dbReference type="ARBA" id="ARBA00022692"/>
    </source>
</evidence>
<evidence type="ECO:0000313" key="11">
    <source>
        <dbReference type="EMBL" id="KIO07901.1"/>
    </source>
</evidence>
<dbReference type="PANTHER" id="PTHR12266">
    <property type="entry name" value="NA+/CA2+ K+ INDEPENDENT EXCHANGER"/>
    <property type="match status" value="1"/>
</dbReference>
<feature type="region of interest" description="Disordered" evidence="7">
    <location>
        <begin position="332"/>
        <end position="353"/>
    </location>
</feature>
<evidence type="ECO:0000256" key="5">
    <source>
        <dbReference type="ARBA" id="ARBA00022989"/>
    </source>
</evidence>
<feature type="transmembrane region" description="Helical" evidence="8">
    <location>
        <begin position="806"/>
        <end position="824"/>
    </location>
</feature>
<feature type="transmembrane region" description="Helical" evidence="8">
    <location>
        <begin position="613"/>
        <end position="631"/>
    </location>
</feature>
<dbReference type="Pfam" id="PF01699">
    <property type="entry name" value="Na_Ca_ex"/>
    <property type="match status" value="2"/>
</dbReference>
<feature type="transmembrane region" description="Helical" evidence="8">
    <location>
        <begin position="728"/>
        <end position="760"/>
    </location>
</feature>
<dbReference type="GO" id="GO:0016020">
    <property type="term" value="C:membrane"/>
    <property type="evidence" value="ECO:0007669"/>
    <property type="project" value="UniProtKB-SubCell"/>
</dbReference>
<keyword evidence="12" id="KW-1185">Reference proteome</keyword>
<feature type="chain" id="PRO_5002176875" description="Sodium/calcium exchanger membrane region domain-containing protein" evidence="9">
    <location>
        <begin position="25"/>
        <end position="828"/>
    </location>
</feature>
<dbReference type="GO" id="GO:0006874">
    <property type="term" value="P:intracellular calcium ion homeostasis"/>
    <property type="evidence" value="ECO:0007669"/>
    <property type="project" value="TreeGrafter"/>
</dbReference>
<reference evidence="12" key="2">
    <citation type="submission" date="2015-01" db="EMBL/GenBank/DDBJ databases">
        <title>Evolutionary Origins and Diversification of the Mycorrhizal Mutualists.</title>
        <authorList>
            <consortium name="DOE Joint Genome Institute"/>
            <consortium name="Mycorrhizal Genomics Consortium"/>
            <person name="Kohler A."/>
            <person name="Kuo A."/>
            <person name="Nagy L.G."/>
            <person name="Floudas D."/>
            <person name="Copeland A."/>
            <person name="Barry K.W."/>
            <person name="Cichocki N."/>
            <person name="Veneault-Fourrey C."/>
            <person name="LaButti K."/>
            <person name="Lindquist E.A."/>
            <person name="Lipzen A."/>
            <person name="Lundell T."/>
            <person name="Morin E."/>
            <person name="Murat C."/>
            <person name="Riley R."/>
            <person name="Ohm R."/>
            <person name="Sun H."/>
            <person name="Tunlid A."/>
            <person name="Henrissat B."/>
            <person name="Grigoriev I.V."/>
            <person name="Hibbett D.S."/>
            <person name="Martin F."/>
        </authorList>
    </citation>
    <scope>NUCLEOTIDE SEQUENCE [LARGE SCALE GENOMIC DNA]</scope>
    <source>
        <strain evidence="12">Marx 270</strain>
    </source>
</reference>
<sequence>MSSRTATAILFVCLFAQCILLSRSRHARVPQEMEYQLASALSGQLQQAQASHGCHTRTADLVGANVQLQCHPLDFGAHAAQCHHVQQECPISDTVLSFPYLQTYFCSDPSVRPLVFTALLLWLFFLFSTLGISASDFFTPNLATIAQFLGLDENVAGVTFLAFGNASPDVFSTFSAMRADSGSLAIGELLGAASFIVSCVVGSMCIIRPFKVDPLPFLRDVGFFTIAVIMLLVILRDGLIQAWESAMLVLWYICYAFVVVVGSWMERRMERVRRREDIVEPITQPYTDEEPYSDEPPPPATVSADTLAVPLVSSPTPTISGQHPPRIAIQTQLPSRPKSGTPSPMHTPPHLAHMPSFSLVGALEFRQVVESLRTHAASSSLDVFDAPLTPYAGGHYHQHHHRPRGHSESRSPSRAGPEINPWDAELGVPLNDRSPRLLRSSIAEDRDREESERPSALDVGIQLLPTPLSGPEAVPSISRTPASPVESDASTDVERYVPPTKGERLRHVLARTCHILFPSLHHFWSKSLLRKIVALLAAPAVMALTLTLPVVVIPYGNDGTHEEKPSHHRHPHHHHDTETESRLVEFEEEGVERTLMAEEAVQEDFHEMEFNKWLMAAQCVFGPLFCVAVLFSGTDRLLWLIGGTAVGGVAAGLLVLIFANDGFHPTARMARCSMGFFVAIVWIMAIADEVVNVLQTFGFIFGLSDAIIGLTIFAVGNSLADLVANMSVAVFAPIMGFSACFGGPLVNILLGVGISGSYIISQTPNAHPYRLHFTPSLMSSAFGLLGLLLVTLVGVPLNGYHLTRRWGIFLVVAYVVLMVVNILVEVKY</sequence>
<feature type="compositionally biased region" description="Basic and acidic residues" evidence="7">
    <location>
        <begin position="442"/>
        <end position="455"/>
    </location>
</feature>
<dbReference type="GO" id="GO:0008324">
    <property type="term" value="F:monoatomic cation transmembrane transporter activity"/>
    <property type="evidence" value="ECO:0007669"/>
    <property type="project" value="TreeGrafter"/>
</dbReference>
<gene>
    <name evidence="11" type="ORF">M404DRAFT_23177</name>
</gene>
<evidence type="ECO:0000256" key="1">
    <source>
        <dbReference type="ARBA" id="ARBA00004141"/>
    </source>
</evidence>
<keyword evidence="3" id="KW-0813">Transport</keyword>
<dbReference type="InterPro" id="IPR044880">
    <property type="entry name" value="NCX_ion-bd_dom_sf"/>
</dbReference>
<evidence type="ECO:0000256" key="2">
    <source>
        <dbReference type="ARBA" id="ARBA00008170"/>
    </source>
</evidence>
<protein>
    <recommendedName>
        <fullName evidence="10">Sodium/calcium exchanger membrane region domain-containing protein</fullName>
    </recommendedName>
</protein>
<feature type="transmembrane region" description="Helical" evidence="8">
    <location>
        <begin position="184"/>
        <end position="205"/>
    </location>
</feature>
<dbReference type="InParanoid" id="A0A0C3PHG6"/>
<comment type="subcellular location">
    <subcellularLocation>
        <location evidence="1">Membrane</location>
        <topology evidence="1">Multi-pass membrane protein</topology>
    </subcellularLocation>
</comment>
<feature type="transmembrane region" description="Helical" evidence="8">
    <location>
        <begin position="247"/>
        <end position="265"/>
    </location>
</feature>
<dbReference type="InterPro" id="IPR004837">
    <property type="entry name" value="NaCa_Exmemb"/>
</dbReference>
<evidence type="ECO:0000256" key="7">
    <source>
        <dbReference type="SAM" id="MobiDB-lite"/>
    </source>
</evidence>
<evidence type="ECO:0000256" key="8">
    <source>
        <dbReference type="SAM" id="Phobius"/>
    </source>
</evidence>
<comment type="similarity">
    <text evidence="2">Belongs to the Ca(2+):cation antiporter (CaCA) (TC 2.A.19) family.</text>
</comment>
<dbReference type="OrthoDB" id="407410at2759"/>
<keyword evidence="9" id="KW-0732">Signal</keyword>
<proteinExistence type="inferred from homology"/>
<name>A0A0C3PHG6_PISTI</name>
<dbReference type="PANTHER" id="PTHR12266:SF0">
    <property type="entry name" value="MITOCHONDRIAL SODIUM_CALCIUM EXCHANGER PROTEIN"/>
    <property type="match status" value="1"/>
</dbReference>
<feature type="domain" description="Sodium/calcium exchanger membrane region" evidence="10">
    <location>
        <begin position="120"/>
        <end position="260"/>
    </location>
</feature>
<evidence type="ECO:0000256" key="9">
    <source>
        <dbReference type="SAM" id="SignalP"/>
    </source>
</evidence>
<feature type="transmembrane region" description="Helical" evidence="8">
    <location>
        <begin position="697"/>
        <end position="716"/>
    </location>
</feature>
<feature type="transmembrane region" description="Helical" evidence="8">
    <location>
        <begin position="665"/>
        <end position="685"/>
    </location>
</feature>
<keyword evidence="6 8" id="KW-0472">Membrane</keyword>
<organism evidence="11 12">
    <name type="scientific">Pisolithus tinctorius Marx 270</name>
    <dbReference type="NCBI Taxonomy" id="870435"/>
    <lineage>
        <taxon>Eukaryota</taxon>
        <taxon>Fungi</taxon>
        <taxon>Dikarya</taxon>
        <taxon>Basidiomycota</taxon>
        <taxon>Agaricomycotina</taxon>
        <taxon>Agaricomycetes</taxon>
        <taxon>Agaricomycetidae</taxon>
        <taxon>Boletales</taxon>
        <taxon>Sclerodermatineae</taxon>
        <taxon>Pisolithaceae</taxon>
        <taxon>Pisolithus</taxon>
    </lineage>
</organism>
<accession>A0A0C3PHG6</accession>
<evidence type="ECO:0000259" key="10">
    <source>
        <dbReference type="Pfam" id="PF01699"/>
    </source>
</evidence>
<reference evidence="11 12" key="1">
    <citation type="submission" date="2014-04" db="EMBL/GenBank/DDBJ databases">
        <authorList>
            <consortium name="DOE Joint Genome Institute"/>
            <person name="Kuo A."/>
            <person name="Kohler A."/>
            <person name="Costa M.D."/>
            <person name="Nagy L.G."/>
            <person name="Floudas D."/>
            <person name="Copeland A."/>
            <person name="Barry K.W."/>
            <person name="Cichocki N."/>
            <person name="Veneault-Fourrey C."/>
            <person name="LaButti K."/>
            <person name="Lindquist E.A."/>
            <person name="Lipzen A."/>
            <person name="Lundell T."/>
            <person name="Morin E."/>
            <person name="Murat C."/>
            <person name="Sun H."/>
            <person name="Tunlid A."/>
            <person name="Henrissat B."/>
            <person name="Grigoriev I.V."/>
            <person name="Hibbett D.S."/>
            <person name="Martin F."/>
            <person name="Nordberg H.P."/>
            <person name="Cantor M.N."/>
            <person name="Hua S.X."/>
        </authorList>
    </citation>
    <scope>NUCLEOTIDE SEQUENCE [LARGE SCALE GENOMIC DNA]</scope>
    <source>
        <strain evidence="11 12">Marx 270</strain>
    </source>
</reference>
<feature type="transmembrane region" description="Helical" evidence="8">
    <location>
        <begin position="781"/>
        <end position="800"/>
    </location>
</feature>
<dbReference type="STRING" id="870435.A0A0C3PHG6"/>
<feature type="transmembrane region" description="Helical" evidence="8">
    <location>
        <begin position="217"/>
        <end position="235"/>
    </location>
</feature>
<keyword evidence="5 8" id="KW-1133">Transmembrane helix</keyword>
<feature type="domain" description="Sodium/calcium exchanger membrane region" evidence="10">
    <location>
        <begin position="675"/>
        <end position="822"/>
    </location>
</feature>
<feature type="transmembrane region" description="Helical" evidence="8">
    <location>
        <begin position="114"/>
        <end position="133"/>
    </location>
</feature>
<evidence type="ECO:0000256" key="3">
    <source>
        <dbReference type="ARBA" id="ARBA00022448"/>
    </source>
</evidence>
<feature type="signal peptide" evidence="9">
    <location>
        <begin position="1"/>
        <end position="24"/>
    </location>
</feature>
<dbReference type="InterPro" id="IPR051359">
    <property type="entry name" value="CaCA_antiporter"/>
</dbReference>
<dbReference type="Gene3D" id="1.20.1420.30">
    <property type="entry name" value="NCX, central ion-binding region"/>
    <property type="match status" value="2"/>
</dbReference>
<dbReference type="EMBL" id="KN831958">
    <property type="protein sequence ID" value="KIO07901.1"/>
    <property type="molecule type" value="Genomic_DNA"/>
</dbReference>
<evidence type="ECO:0000313" key="12">
    <source>
        <dbReference type="Proteomes" id="UP000054217"/>
    </source>
</evidence>